<dbReference type="Proteomes" id="UP000216451">
    <property type="component" value="Unassembled WGS sequence"/>
</dbReference>
<evidence type="ECO:0000313" key="2">
    <source>
        <dbReference type="EMBL" id="OZG66037.1"/>
    </source>
</evidence>
<feature type="domain" description="Pyridoxamine 5'-phosphate oxidase N-terminal" evidence="1">
    <location>
        <begin position="4"/>
        <end position="96"/>
    </location>
</feature>
<dbReference type="AlphaFoldDB" id="A0A261G3P3"/>
<evidence type="ECO:0000259" key="1">
    <source>
        <dbReference type="Pfam" id="PF01243"/>
    </source>
</evidence>
<dbReference type="InterPro" id="IPR012349">
    <property type="entry name" value="Split_barrel_FMN-bd"/>
</dbReference>
<dbReference type="Gene3D" id="2.30.110.10">
    <property type="entry name" value="Electron Transport, Fmn-binding Protein, Chain A"/>
    <property type="match status" value="1"/>
</dbReference>
<proteinExistence type="predicted"/>
<accession>A0A261G3P3</accession>
<dbReference type="RefSeq" id="WP_094694138.1">
    <property type="nucleotide sequence ID" value="NZ_CALENZ010000048.1"/>
</dbReference>
<dbReference type="PANTHER" id="PTHR40660:SF1">
    <property type="entry name" value="5'-PHOSPHATE OXIDASE PUTATIVE DOMAIN-CONTAINING PROTEIN-RELATED"/>
    <property type="match status" value="1"/>
</dbReference>
<comment type="caution">
    <text evidence="2">The sequence shown here is derived from an EMBL/GenBank/DDBJ whole genome shotgun (WGS) entry which is preliminary data.</text>
</comment>
<protein>
    <submittedName>
        <fullName evidence="2">Flavin-nucleotide-binding protein</fullName>
    </submittedName>
</protein>
<sequence>MAKLTDEMKHMIDDGVAFIATVDHDGNPDIGPKMSIHVVDDNHIGYYERTAGQHYRNITDNGRLIVMVVDTAKKVGFRFHGPVTLHNDDDVFNKAVAFADEHGTKHPVTVPIMEITRIDSLAPGANAGKPIE</sequence>
<reference evidence="2 3" key="1">
    <citation type="journal article" date="2017" name="BMC Genomics">
        <title>Comparative genomic and phylogenomic analyses of the Bifidobacteriaceae family.</title>
        <authorList>
            <person name="Lugli G.A."/>
            <person name="Milani C."/>
            <person name="Turroni F."/>
            <person name="Duranti S."/>
            <person name="Mancabelli L."/>
            <person name="Mangifesta M."/>
            <person name="Ferrario C."/>
            <person name="Modesto M."/>
            <person name="Mattarelli P."/>
            <person name="Jiri K."/>
            <person name="van Sinderen D."/>
            <person name="Ventura M."/>
        </authorList>
    </citation>
    <scope>NUCLEOTIDE SEQUENCE [LARGE SCALE GENOMIC DNA]</scope>
    <source>
        <strain evidence="2 3">LMG 28769</strain>
    </source>
</reference>
<dbReference type="OrthoDB" id="6196741at2"/>
<dbReference type="EMBL" id="MWXA01000006">
    <property type="protein sequence ID" value="OZG66037.1"/>
    <property type="molecule type" value="Genomic_DNA"/>
</dbReference>
<keyword evidence="3" id="KW-1185">Reference proteome</keyword>
<name>A0A261G3P3_9BIFI</name>
<gene>
    <name evidence="2" type="ORF">BAQU_1371</name>
</gene>
<dbReference type="Pfam" id="PF01243">
    <property type="entry name" value="PNPOx_N"/>
    <property type="match status" value="1"/>
</dbReference>
<organism evidence="2 3">
    <name type="scientific">Bifidobacterium aquikefiri</name>
    <dbReference type="NCBI Taxonomy" id="1653207"/>
    <lineage>
        <taxon>Bacteria</taxon>
        <taxon>Bacillati</taxon>
        <taxon>Actinomycetota</taxon>
        <taxon>Actinomycetes</taxon>
        <taxon>Bifidobacteriales</taxon>
        <taxon>Bifidobacteriaceae</taxon>
        <taxon>Bifidobacterium</taxon>
    </lineage>
</organism>
<dbReference type="InterPro" id="IPR011576">
    <property type="entry name" value="Pyridox_Oxase_N"/>
</dbReference>
<evidence type="ECO:0000313" key="3">
    <source>
        <dbReference type="Proteomes" id="UP000216451"/>
    </source>
</evidence>
<dbReference type="SUPFAM" id="SSF50475">
    <property type="entry name" value="FMN-binding split barrel"/>
    <property type="match status" value="1"/>
</dbReference>
<dbReference type="GeneID" id="98296038"/>
<dbReference type="PANTHER" id="PTHR40660">
    <property type="entry name" value="5'-PHOSPHATE OXIDASE PUTATIVE DOMAIN-CONTAINING PROTEIN-RELATED"/>
    <property type="match status" value="1"/>
</dbReference>